<comment type="caution">
    <text evidence="1">The sequence shown here is derived from an EMBL/GenBank/DDBJ whole genome shotgun (WGS) entry which is preliminary data.</text>
</comment>
<evidence type="ECO:0000313" key="2">
    <source>
        <dbReference type="Proteomes" id="UP000091857"/>
    </source>
</evidence>
<organism evidence="1 2">
    <name type="scientific">Manihot esculenta</name>
    <name type="common">Cassava</name>
    <name type="synonym">Jatropha manihot</name>
    <dbReference type="NCBI Taxonomy" id="3983"/>
    <lineage>
        <taxon>Eukaryota</taxon>
        <taxon>Viridiplantae</taxon>
        <taxon>Streptophyta</taxon>
        <taxon>Embryophyta</taxon>
        <taxon>Tracheophyta</taxon>
        <taxon>Spermatophyta</taxon>
        <taxon>Magnoliopsida</taxon>
        <taxon>eudicotyledons</taxon>
        <taxon>Gunneridae</taxon>
        <taxon>Pentapetalae</taxon>
        <taxon>rosids</taxon>
        <taxon>fabids</taxon>
        <taxon>Malpighiales</taxon>
        <taxon>Euphorbiaceae</taxon>
        <taxon>Crotonoideae</taxon>
        <taxon>Manihoteae</taxon>
        <taxon>Manihot</taxon>
    </lineage>
</organism>
<dbReference type="EMBL" id="CM004403">
    <property type="protein sequence ID" value="KAG8634712.1"/>
    <property type="molecule type" value="Genomic_DNA"/>
</dbReference>
<keyword evidence="2" id="KW-1185">Reference proteome</keyword>
<accession>A0ACB7G3A9</accession>
<protein>
    <submittedName>
        <fullName evidence="1">Uncharacterized protein</fullName>
    </submittedName>
</protein>
<dbReference type="Proteomes" id="UP000091857">
    <property type="component" value="Chromosome 17"/>
</dbReference>
<proteinExistence type="predicted"/>
<evidence type="ECO:0000313" key="1">
    <source>
        <dbReference type="EMBL" id="KAG8634712.1"/>
    </source>
</evidence>
<gene>
    <name evidence="1" type="ORF">MANES_17G075000v8</name>
</gene>
<sequence>MESMSRSRVFSSPDLAPPSPTKILKPEEYSLEGIATNVKLLLKIIQEHNGASTSDNRKMQRIAGMITILDDCKSRIEKSQSSKKRLAELRRCNTELRPMPMHSPRVRERKPQDGMTSSEDNNNDRLRRQLSSSYNARKSLEIMCSSLGKEKEIMAGELAKKVSELNEMEELVNDLKAQNGTLLTKLQSQAAEKETSAGDNEGNAELQDRNKELSEQLLRSLDSYRSLKRKYRDVKEENSEILRTMEEIGWEVSAGLEQIRIFRQKVASSKKKPADIDDDISALEHMFKEFNMKISKHEEKNTDSIFEIESFARIQFG</sequence>
<name>A0ACB7G3A9_MANES</name>
<reference evidence="2" key="1">
    <citation type="journal article" date="2016" name="Nat. Biotechnol.">
        <title>Sequencing wild and cultivated cassava and related species reveals extensive interspecific hybridization and genetic diversity.</title>
        <authorList>
            <person name="Bredeson J.V."/>
            <person name="Lyons J.B."/>
            <person name="Prochnik S.E."/>
            <person name="Wu G.A."/>
            <person name="Ha C.M."/>
            <person name="Edsinger-Gonzales E."/>
            <person name="Grimwood J."/>
            <person name="Schmutz J."/>
            <person name="Rabbi I.Y."/>
            <person name="Egesi C."/>
            <person name="Nauluvula P."/>
            <person name="Lebot V."/>
            <person name="Ndunguru J."/>
            <person name="Mkamilo G."/>
            <person name="Bart R.S."/>
            <person name="Setter T.L."/>
            <person name="Gleadow R.M."/>
            <person name="Kulakow P."/>
            <person name="Ferguson M.E."/>
            <person name="Rounsley S."/>
            <person name="Rokhsar D.S."/>
        </authorList>
    </citation>
    <scope>NUCLEOTIDE SEQUENCE [LARGE SCALE GENOMIC DNA]</scope>
    <source>
        <strain evidence="2">cv. AM560-2</strain>
    </source>
</reference>